<keyword evidence="2" id="KW-0472">Membrane</keyword>
<feature type="transmembrane region" description="Helical" evidence="2">
    <location>
        <begin position="127"/>
        <end position="148"/>
    </location>
</feature>
<accession>A0A0C3S3R1</accession>
<feature type="transmembrane region" description="Helical" evidence="2">
    <location>
        <begin position="59"/>
        <end position="79"/>
    </location>
</feature>
<keyword evidence="5" id="KW-1185">Reference proteome</keyword>
<protein>
    <recommendedName>
        <fullName evidence="3">DUF6533 domain-containing protein</fullName>
    </recommendedName>
</protein>
<feature type="transmembrane region" description="Helical" evidence="2">
    <location>
        <begin position="20"/>
        <end position="39"/>
    </location>
</feature>
<keyword evidence="2" id="KW-1133">Transmembrane helix</keyword>
<dbReference type="Proteomes" id="UP000053257">
    <property type="component" value="Unassembled WGS sequence"/>
</dbReference>
<proteinExistence type="predicted"/>
<evidence type="ECO:0000256" key="1">
    <source>
        <dbReference type="SAM" id="MobiDB-lite"/>
    </source>
</evidence>
<dbReference type="AlphaFoldDB" id="A0A0C3S3R1"/>
<evidence type="ECO:0000256" key="2">
    <source>
        <dbReference type="SAM" id="Phobius"/>
    </source>
</evidence>
<organism evidence="4 5">
    <name type="scientific">Phlebiopsis gigantea (strain 11061_1 CR5-6)</name>
    <name type="common">White-rot fungus</name>
    <name type="synonym">Peniophora gigantea</name>
    <dbReference type="NCBI Taxonomy" id="745531"/>
    <lineage>
        <taxon>Eukaryota</taxon>
        <taxon>Fungi</taxon>
        <taxon>Dikarya</taxon>
        <taxon>Basidiomycota</taxon>
        <taxon>Agaricomycotina</taxon>
        <taxon>Agaricomycetes</taxon>
        <taxon>Polyporales</taxon>
        <taxon>Phanerochaetaceae</taxon>
        <taxon>Phlebiopsis</taxon>
    </lineage>
</organism>
<evidence type="ECO:0000313" key="4">
    <source>
        <dbReference type="EMBL" id="KIP02560.1"/>
    </source>
</evidence>
<name>A0A0C3S3R1_PHLG1</name>
<dbReference type="Pfam" id="PF20151">
    <property type="entry name" value="DUF6533"/>
    <property type="match status" value="1"/>
</dbReference>
<sequence length="286" mass="31526">MSTSNSELEQVVSQTLLLTRLLYGYGTAGLTALVAYEYFITFDQEVATVWKRKLTATSVLLLLTRWTMITTQILTYVPITSQKQPINADSSGCKAIEVATTVFTTLEVLNVALFSSLRIFAIWERNYILAFVVFVLSFVPAGVDMYSWTHSSFIFVNDSVIQCTQIINYSNQIDTELLFTISIIEIAIGQTTSDIPIAPFIDVMPSVLVNRFILNLRQATSAPAGSTSVTRGQGLSQVSDPAFVVPQSYLGDIGEDLEPNGGENELSANGRDIEADDEIVDAYREE</sequence>
<keyword evidence="2" id="KW-0812">Transmembrane</keyword>
<dbReference type="OrthoDB" id="2802397at2759"/>
<dbReference type="InterPro" id="IPR045340">
    <property type="entry name" value="DUF6533"/>
</dbReference>
<feature type="domain" description="DUF6533" evidence="3">
    <location>
        <begin position="27"/>
        <end position="69"/>
    </location>
</feature>
<feature type="region of interest" description="Disordered" evidence="1">
    <location>
        <begin position="254"/>
        <end position="286"/>
    </location>
</feature>
<feature type="transmembrane region" description="Helical" evidence="2">
    <location>
        <begin position="99"/>
        <end position="120"/>
    </location>
</feature>
<evidence type="ECO:0000259" key="3">
    <source>
        <dbReference type="Pfam" id="PF20151"/>
    </source>
</evidence>
<evidence type="ECO:0000313" key="5">
    <source>
        <dbReference type="Proteomes" id="UP000053257"/>
    </source>
</evidence>
<gene>
    <name evidence="4" type="ORF">PHLGIDRAFT_122368</name>
</gene>
<dbReference type="EMBL" id="KN840667">
    <property type="protein sequence ID" value="KIP02560.1"/>
    <property type="molecule type" value="Genomic_DNA"/>
</dbReference>
<reference evidence="4 5" key="1">
    <citation type="journal article" date="2014" name="PLoS Genet.">
        <title>Analysis of the Phlebiopsis gigantea genome, transcriptome and secretome provides insight into its pioneer colonization strategies of wood.</title>
        <authorList>
            <person name="Hori C."/>
            <person name="Ishida T."/>
            <person name="Igarashi K."/>
            <person name="Samejima M."/>
            <person name="Suzuki H."/>
            <person name="Master E."/>
            <person name="Ferreira P."/>
            <person name="Ruiz-Duenas F.J."/>
            <person name="Held B."/>
            <person name="Canessa P."/>
            <person name="Larrondo L.F."/>
            <person name="Schmoll M."/>
            <person name="Druzhinina I.S."/>
            <person name="Kubicek C.P."/>
            <person name="Gaskell J.A."/>
            <person name="Kersten P."/>
            <person name="St John F."/>
            <person name="Glasner J."/>
            <person name="Sabat G."/>
            <person name="Splinter BonDurant S."/>
            <person name="Syed K."/>
            <person name="Yadav J."/>
            <person name="Mgbeahuruike A.C."/>
            <person name="Kovalchuk A."/>
            <person name="Asiegbu F.O."/>
            <person name="Lackner G."/>
            <person name="Hoffmeister D."/>
            <person name="Rencoret J."/>
            <person name="Gutierrez A."/>
            <person name="Sun H."/>
            <person name="Lindquist E."/>
            <person name="Barry K."/>
            <person name="Riley R."/>
            <person name="Grigoriev I.V."/>
            <person name="Henrissat B."/>
            <person name="Kues U."/>
            <person name="Berka R.M."/>
            <person name="Martinez A.T."/>
            <person name="Covert S.F."/>
            <person name="Blanchette R.A."/>
            <person name="Cullen D."/>
        </authorList>
    </citation>
    <scope>NUCLEOTIDE SEQUENCE [LARGE SCALE GENOMIC DNA]</scope>
    <source>
        <strain evidence="4 5">11061_1 CR5-6</strain>
    </source>
</reference>
<dbReference type="HOGENOM" id="CLU_053360_2_0_1"/>